<evidence type="ECO:0000313" key="2">
    <source>
        <dbReference type="EMBL" id="NYH21137.1"/>
    </source>
</evidence>
<feature type="transmembrane region" description="Helical" evidence="1">
    <location>
        <begin position="94"/>
        <end position="115"/>
    </location>
</feature>
<keyword evidence="1" id="KW-0472">Membrane</keyword>
<feature type="transmembrane region" description="Helical" evidence="1">
    <location>
        <begin position="70"/>
        <end position="88"/>
    </location>
</feature>
<keyword evidence="1" id="KW-1133">Transmembrane helix</keyword>
<dbReference type="RefSeq" id="WP_179742752.1">
    <property type="nucleotide sequence ID" value="NZ_JACCAS010000001.1"/>
</dbReference>
<feature type="transmembrane region" description="Helical" evidence="1">
    <location>
        <begin position="199"/>
        <end position="216"/>
    </location>
</feature>
<feature type="transmembrane region" description="Helical" evidence="1">
    <location>
        <begin position="317"/>
        <end position="336"/>
    </location>
</feature>
<sequence>MAAASTDSAMHVRRASTTGLACALLAGGAATLVVLAGFGQPTSALWLSALTLATMIGVPLLMARPAGTHNALATAATLIVTMTAMSAVPPYLRGLAHGTLVATLVLMVGAGACVYRLRLAAVGADAEPHHGDAGGVTNAYRTTASTSRIASLNTDGAVNTGRQTTARLASLALFAGLSSGSLARFQLSALCGASGAQSFWQIALTLTAVCALAYLADRSRGNATLTALYLARAALVGTLALTDSPALAPLAARIFLVLDCLTIPALLNLRGNASNAANASSAPAILSTTCPGIAHHVGMVVGAALSTTSYFFGDGFVVLYAFSAVANVICAASLVSHQRDRSTRHRHSTAYHPTTPSA</sequence>
<protein>
    <submittedName>
        <fullName evidence="2">Uncharacterized protein</fullName>
    </submittedName>
</protein>
<organism evidence="2 3">
    <name type="scientific">Paraburkholderia bryophila</name>
    <dbReference type="NCBI Taxonomy" id="420952"/>
    <lineage>
        <taxon>Bacteria</taxon>
        <taxon>Pseudomonadati</taxon>
        <taxon>Pseudomonadota</taxon>
        <taxon>Betaproteobacteria</taxon>
        <taxon>Burkholderiales</taxon>
        <taxon>Burkholderiaceae</taxon>
        <taxon>Paraburkholderia</taxon>
    </lineage>
</organism>
<gene>
    <name evidence="2" type="ORF">GGD40_000616</name>
</gene>
<reference evidence="2 3" key="1">
    <citation type="submission" date="2020-07" db="EMBL/GenBank/DDBJ databases">
        <title>Exploring microbial biodiversity for novel pathways involved in the catabolism of aromatic compounds derived from lignin.</title>
        <authorList>
            <person name="Elkins J."/>
        </authorList>
    </citation>
    <scope>NUCLEOTIDE SEQUENCE [LARGE SCALE GENOMIC DNA]</scope>
    <source>
        <strain evidence="2 3">H2C3C</strain>
    </source>
</reference>
<dbReference type="Proteomes" id="UP000540929">
    <property type="component" value="Unassembled WGS sequence"/>
</dbReference>
<name>A0A7Y9WI31_9BURK</name>
<dbReference type="EMBL" id="JACCAS010000001">
    <property type="protein sequence ID" value="NYH21137.1"/>
    <property type="molecule type" value="Genomic_DNA"/>
</dbReference>
<proteinExistence type="predicted"/>
<feature type="transmembrane region" description="Helical" evidence="1">
    <location>
        <begin position="223"/>
        <end position="241"/>
    </location>
</feature>
<evidence type="ECO:0000313" key="3">
    <source>
        <dbReference type="Proteomes" id="UP000540929"/>
    </source>
</evidence>
<evidence type="ECO:0000256" key="1">
    <source>
        <dbReference type="SAM" id="Phobius"/>
    </source>
</evidence>
<dbReference type="AlphaFoldDB" id="A0A7Y9WI31"/>
<feature type="transmembrane region" description="Helical" evidence="1">
    <location>
        <begin position="20"/>
        <end position="38"/>
    </location>
</feature>
<feature type="transmembrane region" description="Helical" evidence="1">
    <location>
        <begin position="44"/>
        <end position="63"/>
    </location>
</feature>
<accession>A0A7Y9WI31</accession>
<feature type="transmembrane region" description="Helical" evidence="1">
    <location>
        <begin position="168"/>
        <end position="187"/>
    </location>
</feature>
<keyword evidence="3" id="KW-1185">Reference proteome</keyword>
<comment type="caution">
    <text evidence="2">The sequence shown here is derived from an EMBL/GenBank/DDBJ whole genome shotgun (WGS) entry which is preliminary data.</text>
</comment>
<keyword evidence="1" id="KW-0812">Transmembrane</keyword>